<dbReference type="EMBL" id="MU274900">
    <property type="protein sequence ID" value="KAI0094822.1"/>
    <property type="molecule type" value="Genomic_DNA"/>
</dbReference>
<organism evidence="1 2">
    <name type="scientific">Irpex rosettiformis</name>
    <dbReference type="NCBI Taxonomy" id="378272"/>
    <lineage>
        <taxon>Eukaryota</taxon>
        <taxon>Fungi</taxon>
        <taxon>Dikarya</taxon>
        <taxon>Basidiomycota</taxon>
        <taxon>Agaricomycotina</taxon>
        <taxon>Agaricomycetes</taxon>
        <taxon>Polyporales</taxon>
        <taxon>Irpicaceae</taxon>
        <taxon>Irpex</taxon>
    </lineage>
</organism>
<comment type="caution">
    <text evidence="1">The sequence shown here is derived from an EMBL/GenBank/DDBJ whole genome shotgun (WGS) entry which is preliminary data.</text>
</comment>
<evidence type="ECO:0000313" key="2">
    <source>
        <dbReference type="Proteomes" id="UP001055072"/>
    </source>
</evidence>
<dbReference type="Proteomes" id="UP001055072">
    <property type="component" value="Unassembled WGS sequence"/>
</dbReference>
<protein>
    <submittedName>
        <fullName evidence="1">WD40-repeat-containing domain protein</fullName>
    </submittedName>
</protein>
<accession>A0ACB8UK59</accession>
<sequence length="558" mass="62447">MSSSVTSQRMLQQETNIVSTDAQPWYRQHLTSDSLSPQPFVLTKFITPRGPTAPPFLCVAAFPWHLNSLTDESLYDISAAKIAELQSHWKASITPWLGSILVGSIGQAWIFRKAGPPLCLQVPPCSDEHMEKSLGRHVKCAAWALDPRSWTAPLVVLAAFGMVFVYDPMAGKLISSLRGHGGEITSIATHHMHPYRFLTSSRDHTTRLYDLRFAPRKGPNNPPWPPSKRPSRAGTGFGLHITGSEGDGFGRCIAVLAGGRSGGHQAAVLHAAWHPTEDLIATCGADRAVKIWRTPYVDYKKVYEDTEHLAREDKPLFTTDLIHDARVLSVWWLSHDILISHSAPALMRGKSVHHMYEEPGTVAVWQWLGYDRYLGVGGLRPVMKGSCDDWRNSRSFKLLSVYSVPMTTPSIYVASSPSRKHDPLLLVPAGNVIRIFNIARLNHRDKPLFPLDGETFIEDEDEELEHMTSAMQLGSFDLEEERAYEVGFESEESFPPAVYKRRRPEKKLFEQVHGWMARHDGPRLPTELPNIEKCQLAFGQHVILGIGGQGSLYSWKLA</sequence>
<keyword evidence="2" id="KW-1185">Reference proteome</keyword>
<reference evidence="1" key="1">
    <citation type="journal article" date="2021" name="Environ. Microbiol.">
        <title>Gene family expansions and transcriptome signatures uncover fungal adaptations to wood decay.</title>
        <authorList>
            <person name="Hage H."/>
            <person name="Miyauchi S."/>
            <person name="Viragh M."/>
            <person name="Drula E."/>
            <person name="Min B."/>
            <person name="Chaduli D."/>
            <person name="Navarro D."/>
            <person name="Favel A."/>
            <person name="Norest M."/>
            <person name="Lesage-Meessen L."/>
            <person name="Balint B."/>
            <person name="Merenyi Z."/>
            <person name="de Eugenio L."/>
            <person name="Morin E."/>
            <person name="Martinez A.T."/>
            <person name="Baldrian P."/>
            <person name="Stursova M."/>
            <person name="Martinez M.J."/>
            <person name="Novotny C."/>
            <person name="Magnuson J.K."/>
            <person name="Spatafora J.W."/>
            <person name="Maurice S."/>
            <person name="Pangilinan J."/>
            <person name="Andreopoulos W."/>
            <person name="LaButti K."/>
            <person name="Hundley H."/>
            <person name="Na H."/>
            <person name="Kuo A."/>
            <person name="Barry K."/>
            <person name="Lipzen A."/>
            <person name="Henrissat B."/>
            <person name="Riley R."/>
            <person name="Ahrendt S."/>
            <person name="Nagy L.G."/>
            <person name="Grigoriev I.V."/>
            <person name="Martin F."/>
            <person name="Rosso M.N."/>
        </authorList>
    </citation>
    <scope>NUCLEOTIDE SEQUENCE</scope>
    <source>
        <strain evidence="1">CBS 384.51</strain>
    </source>
</reference>
<name>A0ACB8UK59_9APHY</name>
<gene>
    <name evidence="1" type="ORF">BDY19DRAFT_988622</name>
</gene>
<proteinExistence type="predicted"/>
<evidence type="ECO:0000313" key="1">
    <source>
        <dbReference type="EMBL" id="KAI0094822.1"/>
    </source>
</evidence>